<protein>
    <submittedName>
        <fullName evidence="2">Uncharacterized protein</fullName>
    </submittedName>
</protein>
<organism evidence="2 3">
    <name type="scientific">Agrobacterium rubi TR3 = NBRC 13261</name>
    <dbReference type="NCBI Taxonomy" id="1368415"/>
    <lineage>
        <taxon>Bacteria</taxon>
        <taxon>Pseudomonadati</taxon>
        <taxon>Pseudomonadota</taxon>
        <taxon>Alphaproteobacteria</taxon>
        <taxon>Hyphomicrobiales</taxon>
        <taxon>Rhizobiaceae</taxon>
        <taxon>Rhizobium/Agrobacterium group</taxon>
        <taxon>Agrobacterium</taxon>
    </lineage>
</organism>
<gene>
    <name evidence="2" type="ORF">RRU01S_13_00230</name>
</gene>
<dbReference type="AlphaFoldDB" id="A0A081CVI9"/>
<sequence>MRIPFITLMLCLTAGTTQADTLADLRACKAESDSLKRLTCFDAIDVSGSEGTAAAPSVSGVVSTSAKATVELVNAKLRVQRKNYQSQIFNDRIELIPSFKNSSKKTVVAIAHTVSITDAFGDKIIDGDSKLDIKIPPGKTIVSETFYTWEDNPFIQGEPYDKLSGPVSTGTAKAVLNVTEVIYSDGTSESF</sequence>
<keyword evidence="1" id="KW-0732">Signal</keyword>
<reference evidence="2 3" key="1">
    <citation type="submission" date="2014-08" db="EMBL/GenBank/DDBJ databases">
        <title>Whole genome shotgun sequence of Rhizobium rubi NBRC 13261.</title>
        <authorList>
            <person name="Katano-Makiyama Y."/>
            <person name="Hosoyama A."/>
            <person name="Hashimoto M."/>
            <person name="Hosoyama Y."/>
            <person name="Noguchi M."/>
            <person name="Tsuchikane K."/>
            <person name="Uohara A."/>
            <person name="Ohji S."/>
            <person name="Ichikawa N."/>
            <person name="Kimura A."/>
            <person name="Yamazoe A."/>
            <person name="Fujita N."/>
        </authorList>
    </citation>
    <scope>NUCLEOTIDE SEQUENCE [LARGE SCALE GENOMIC DNA]</scope>
    <source>
        <strain evidence="2 3">NBRC 13261</strain>
    </source>
</reference>
<proteinExistence type="predicted"/>
<dbReference type="EMBL" id="BBJU01000013">
    <property type="protein sequence ID" value="GAK70685.1"/>
    <property type="molecule type" value="Genomic_DNA"/>
</dbReference>
<accession>A0A081CVI9</accession>
<comment type="caution">
    <text evidence="2">The sequence shown here is derived from an EMBL/GenBank/DDBJ whole genome shotgun (WGS) entry which is preliminary data.</text>
</comment>
<evidence type="ECO:0000313" key="2">
    <source>
        <dbReference type="EMBL" id="GAK70685.1"/>
    </source>
</evidence>
<dbReference type="Proteomes" id="UP000028701">
    <property type="component" value="Unassembled WGS sequence"/>
</dbReference>
<feature type="signal peptide" evidence="1">
    <location>
        <begin position="1"/>
        <end position="19"/>
    </location>
</feature>
<name>A0A081CVI9_9HYPH</name>
<evidence type="ECO:0000256" key="1">
    <source>
        <dbReference type="SAM" id="SignalP"/>
    </source>
</evidence>
<evidence type="ECO:0000313" key="3">
    <source>
        <dbReference type="Proteomes" id="UP000028701"/>
    </source>
</evidence>
<feature type="chain" id="PRO_5001756182" evidence="1">
    <location>
        <begin position="20"/>
        <end position="191"/>
    </location>
</feature>